<keyword evidence="1" id="KW-0472">Membrane</keyword>
<dbReference type="STRING" id="1798382.A3D77_07095"/>
<feature type="transmembrane region" description="Helical" evidence="1">
    <location>
        <begin position="221"/>
        <end position="240"/>
    </location>
</feature>
<gene>
    <name evidence="3" type="ORF">A3D77_07095</name>
</gene>
<dbReference type="EMBL" id="MFJL01000041">
    <property type="protein sequence ID" value="OGG12795.1"/>
    <property type="molecule type" value="Genomic_DNA"/>
</dbReference>
<accession>A0A1F5ZKE6</accession>
<evidence type="ECO:0000313" key="4">
    <source>
        <dbReference type="Proteomes" id="UP000176923"/>
    </source>
</evidence>
<keyword evidence="1" id="KW-0812">Transmembrane</keyword>
<feature type="transmembrane region" description="Helical" evidence="1">
    <location>
        <begin position="170"/>
        <end position="185"/>
    </location>
</feature>
<comment type="caution">
    <text evidence="3">The sequence shown here is derived from an EMBL/GenBank/DDBJ whole genome shotgun (WGS) entry which is preliminary data.</text>
</comment>
<name>A0A1F5ZKE6_9BACT</name>
<feature type="transmembrane region" description="Helical" evidence="1">
    <location>
        <begin position="92"/>
        <end position="110"/>
    </location>
</feature>
<feature type="transmembrane region" description="Helical" evidence="1">
    <location>
        <begin position="146"/>
        <end position="163"/>
    </location>
</feature>
<feature type="transmembrane region" description="Helical" evidence="1">
    <location>
        <begin position="191"/>
        <end position="209"/>
    </location>
</feature>
<dbReference type="AlphaFoldDB" id="A0A1F5ZKE6"/>
<keyword evidence="1" id="KW-1133">Transmembrane helix</keyword>
<organism evidence="3 4">
    <name type="scientific">Candidatus Gottesmanbacteria bacterium RIFCSPHIGHO2_02_FULL_39_11</name>
    <dbReference type="NCBI Taxonomy" id="1798382"/>
    <lineage>
        <taxon>Bacteria</taxon>
        <taxon>Candidatus Gottesmaniibacteriota</taxon>
    </lineage>
</organism>
<evidence type="ECO:0000259" key="2">
    <source>
        <dbReference type="Pfam" id="PF10131"/>
    </source>
</evidence>
<evidence type="ECO:0000313" key="3">
    <source>
        <dbReference type="EMBL" id="OGG12795.1"/>
    </source>
</evidence>
<reference evidence="3 4" key="1">
    <citation type="journal article" date="2016" name="Nat. Commun.">
        <title>Thousands of microbial genomes shed light on interconnected biogeochemical processes in an aquifer system.</title>
        <authorList>
            <person name="Anantharaman K."/>
            <person name="Brown C.T."/>
            <person name="Hug L.A."/>
            <person name="Sharon I."/>
            <person name="Castelle C.J."/>
            <person name="Probst A.J."/>
            <person name="Thomas B.C."/>
            <person name="Singh A."/>
            <person name="Wilkins M.J."/>
            <person name="Karaoz U."/>
            <person name="Brodie E.L."/>
            <person name="Williams K.H."/>
            <person name="Hubbard S.S."/>
            <person name="Banfield J.F."/>
        </authorList>
    </citation>
    <scope>NUCLEOTIDE SEQUENCE [LARGE SCALE GENOMIC DNA]</scope>
</reference>
<proteinExistence type="predicted"/>
<feature type="transmembrane region" description="Helical" evidence="1">
    <location>
        <begin position="289"/>
        <end position="309"/>
    </location>
</feature>
<feature type="transmembrane region" description="Helical" evidence="1">
    <location>
        <begin position="358"/>
        <end position="376"/>
    </location>
</feature>
<sequence length="499" mass="56753">MKILLSLTIILVISFFSIRPLLIEGYFPMHDDTQPSRVYEMSQQLKERQFPVRWVADLGYGYGYPLFNFYAPLPYYIGSLFNLSGFNSIDSAKIMMGIGMLLAGTTMFFLAKELGGYILGITASLLYQFAPYHALDLYVRGAVGEVYAYALLPIAVLGAVLIFKSKYKKGMIIYALGTFLVLTSHNILGMIFLYFSFFVLVFSFIFFLAKKVSKKMVISLLKGLLLGVGLSSFFILPAFLEKDLTKVSSLTMKGSNFSDHFVYLNQLWDFPWGYGGSAPGLDDGLSFKIGKINILISLFAVMIFIHFVLNNKRKKENKLNVVFYILVLLTFISIFLTVDISQTLWEVLPNFFYIQYPWRFLNFILLFLCMITSLGLSESTRLLKLSILIIAVIAIITTHFKYFQPQYIYPLDEQKYISQKSLNWDISKISDEYLPSSFIPPKSYSELLNDPRTTDITNNPGQKINSPIRSVSNAISLLSFVLLTLIAGWSRKKDIVSID</sequence>
<dbReference type="Pfam" id="PF10131">
    <property type="entry name" value="PTPS_related"/>
    <property type="match status" value="1"/>
</dbReference>
<protein>
    <recommendedName>
        <fullName evidence="2">Membrane protein 6-pyruvoyl-tetrahydropterin synthase-related domain-containing protein</fullName>
    </recommendedName>
</protein>
<dbReference type="InterPro" id="IPR018776">
    <property type="entry name" value="Membrane_prot_PTPS-rel_domain"/>
</dbReference>
<evidence type="ECO:0000256" key="1">
    <source>
        <dbReference type="SAM" id="Phobius"/>
    </source>
</evidence>
<feature type="transmembrane region" description="Helical" evidence="1">
    <location>
        <begin position="321"/>
        <end position="338"/>
    </location>
</feature>
<dbReference type="Proteomes" id="UP000176923">
    <property type="component" value="Unassembled WGS sequence"/>
</dbReference>
<feature type="transmembrane region" description="Helical" evidence="1">
    <location>
        <begin position="383"/>
        <end position="403"/>
    </location>
</feature>
<feature type="transmembrane region" description="Helical" evidence="1">
    <location>
        <begin position="470"/>
        <end position="489"/>
    </location>
</feature>
<feature type="domain" description="Membrane protein 6-pyruvoyl-tetrahydropterin synthase-related" evidence="2">
    <location>
        <begin position="67"/>
        <end position="406"/>
    </location>
</feature>